<dbReference type="PROSITE" id="PS01031">
    <property type="entry name" value="SHSP"/>
    <property type="match status" value="1"/>
</dbReference>
<dbReference type="KEGG" id="bman:114250684"/>
<proteinExistence type="inferred from homology"/>
<organism evidence="6 7">
    <name type="scientific">Bombyx mandarina</name>
    <name type="common">Wild silk moth</name>
    <name type="synonym">Wild silkworm</name>
    <dbReference type="NCBI Taxonomy" id="7092"/>
    <lineage>
        <taxon>Eukaryota</taxon>
        <taxon>Metazoa</taxon>
        <taxon>Ecdysozoa</taxon>
        <taxon>Arthropoda</taxon>
        <taxon>Hexapoda</taxon>
        <taxon>Insecta</taxon>
        <taxon>Pterygota</taxon>
        <taxon>Neoptera</taxon>
        <taxon>Endopterygota</taxon>
        <taxon>Lepidoptera</taxon>
        <taxon>Glossata</taxon>
        <taxon>Ditrysia</taxon>
        <taxon>Bombycoidea</taxon>
        <taxon>Bombycidae</taxon>
        <taxon>Bombycinae</taxon>
        <taxon>Bombyx</taxon>
    </lineage>
</organism>
<dbReference type="GO" id="GO:0009408">
    <property type="term" value="P:response to heat"/>
    <property type="evidence" value="ECO:0007669"/>
    <property type="project" value="TreeGrafter"/>
</dbReference>
<dbReference type="OrthoDB" id="1431247at2759"/>
<dbReference type="GO" id="GO:0051082">
    <property type="term" value="F:unfolded protein binding"/>
    <property type="evidence" value="ECO:0007669"/>
    <property type="project" value="TreeGrafter"/>
</dbReference>
<dbReference type="CDD" id="cd06526">
    <property type="entry name" value="metazoan_ACD"/>
    <property type="match status" value="1"/>
</dbReference>
<dbReference type="Gene3D" id="2.60.40.790">
    <property type="match status" value="1"/>
</dbReference>
<name>A0A6J2KHP4_BOMMA</name>
<evidence type="ECO:0000256" key="3">
    <source>
        <dbReference type="RuleBase" id="RU003616"/>
    </source>
</evidence>
<dbReference type="PANTHER" id="PTHR45640:SF13">
    <property type="entry name" value="HEAT SHOCK PROTEIN 22-RELATED"/>
    <property type="match status" value="1"/>
</dbReference>
<keyword evidence="1" id="KW-0346">Stress response</keyword>
<dbReference type="InterPro" id="IPR001436">
    <property type="entry name" value="Alpha-crystallin/sHSP_animal"/>
</dbReference>
<gene>
    <name evidence="7" type="primary">LOC114250684</name>
</gene>
<dbReference type="RefSeq" id="XP_028040457.1">
    <property type="nucleotide sequence ID" value="XM_028184656.1"/>
</dbReference>
<evidence type="ECO:0000313" key="6">
    <source>
        <dbReference type="Proteomes" id="UP000504629"/>
    </source>
</evidence>
<dbReference type="InterPro" id="IPR008978">
    <property type="entry name" value="HSP20-like_chaperone"/>
</dbReference>
<evidence type="ECO:0000259" key="5">
    <source>
        <dbReference type="PROSITE" id="PS01031"/>
    </source>
</evidence>
<protein>
    <submittedName>
        <fullName evidence="7">Alpha-crystallin A chain-like</fullName>
    </submittedName>
</protein>
<comment type="similarity">
    <text evidence="2 3">Belongs to the small heat shock protein (HSP20) family.</text>
</comment>
<evidence type="ECO:0000256" key="2">
    <source>
        <dbReference type="PROSITE-ProRule" id="PRU00285"/>
    </source>
</evidence>
<dbReference type="GO" id="GO:0005634">
    <property type="term" value="C:nucleus"/>
    <property type="evidence" value="ECO:0007669"/>
    <property type="project" value="TreeGrafter"/>
</dbReference>
<reference evidence="7" key="1">
    <citation type="submission" date="2025-08" db="UniProtKB">
        <authorList>
            <consortium name="RefSeq"/>
        </authorList>
    </citation>
    <scope>IDENTIFICATION</scope>
    <source>
        <tissue evidence="7">Silk gland</tissue>
    </source>
</reference>
<dbReference type="GeneID" id="114250684"/>
<evidence type="ECO:0000256" key="1">
    <source>
        <dbReference type="ARBA" id="ARBA00023016"/>
    </source>
</evidence>
<dbReference type="InterPro" id="IPR002068">
    <property type="entry name" value="A-crystallin/Hsp20_dom"/>
</dbReference>
<dbReference type="PRINTS" id="PR00299">
    <property type="entry name" value="ACRYSTALLIN"/>
</dbReference>
<feature type="domain" description="SHSP" evidence="5">
    <location>
        <begin position="42"/>
        <end position="153"/>
    </location>
</feature>
<dbReference type="Pfam" id="PF00011">
    <property type="entry name" value="HSP20"/>
    <property type="match status" value="1"/>
</dbReference>
<feature type="region of interest" description="Disordered" evidence="4">
    <location>
        <begin position="155"/>
        <end position="178"/>
    </location>
</feature>
<dbReference type="GO" id="GO:0005737">
    <property type="term" value="C:cytoplasm"/>
    <property type="evidence" value="ECO:0007669"/>
    <property type="project" value="TreeGrafter"/>
</dbReference>
<evidence type="ECO:0000256" key="4">
    <source>
        <dbReference type="SAM" id="MobiDB-lite"/>
    </source>
</evidence>
<dbReference type="PANTHER" id="PTHR45640">
    <property type="entry name" value="HEAT SHOCK PROTEIN HSP-12.2-RELATED"/>
    <property type="match status" value="1"/>
</dbReference>
<evidence type="ECO:0000313" key="7">
    <source>
        <dbReference type="RefSeq" id="XP_028040457.1"/>
    </source>
</evidence>
<sequence>MSSLLPYLIDVERSRIFEEPQLTVALLPQELLSLLRPERSRSQFSWRQPGLREGSSIKKDKSKFQINLDIQHFSPDDITVKIVDGFVVVEALHEEKQDQHGWVSRRFTRRCPIPEGCDTDAVESRLSSDGVLTVSMPLQRRISNERRVPIIQTGPVKISDEPKPECVDSIETPPANGE</sequence>
<dbReference type="AlphaFoldDB" id="A0A6J2KHP4"/>
<dbReference type="SUPFAM" id="SSF49764">
    <property type="entry name" value="HSP20-like chaperones"/>
    <property type="match status" value="1"/>
</dbReference>
<keyword evidence="6" id="KW-1185">Reference proteome</keyword>
<dbReference type="Proteomes" id="UP000504629">
    <property type="component" value="Unplaced"/>
</dbReference>
<dbReference type="GO" id="GO:0042026">
    <property type="term" value="P:protein refolding"/>
    <property type="evidence" value="ECO:0007669"/>
    <property type="project" value="TreeGrafter"/>
</dbReference>
<accession>A0A6J2KHP4</accession>